<comment type="subcellular location">
    <subcellularLocation>
        <location evidence="1">Membrane</location>
        <topology evidence="1">Multi-pass membrane protein</topology>
    </subcellularLocation>
</comment>
<feature type="transmembrane region" description="Helical" evidence="5">
    <location>
        <begin position="55"/>
        <end position="74"/>
    </location>
</feature>
<evidence type="ECO:0000256" key="4">
    <source>
        <dbReference type="ARBA" id="ARBA00023136"/>
    </source>
</evidence>
<dbReference type="AlphaFoldDB" id="N1PW82"/>
<proteinExistence type="predicted"/>
<evidence type="ECO:0000256" key="1">
    <source>
        <dbReference type="ARBA" id="ARBA00004141"/>
    </source>
</evidence>
<feature type="transmembrane region" description="Helical" evidence="5">
    <location>
        <begin position="158"/>
        <end position="182"/>
    </location>
</feature>
<dbReference type="Proteomes" id="UP000016933">
    <property type="component" value="Unassembled WGS sequence"/>
</dbReference>
<dbReference type="OMA" id="MVYYSIS"/>
<dbReference type="PANTHER" id="PTHR42718:SF1">
    <property type="entry name" value="LOW AFFINITY AMMONIUM TRANSPORTER"/>
    <property type="match status" value="1"/>
</dbReference>
<evidence type="ECO:0000313" key="7">
    <source>
        <dbReference type="Proteomes" id="UP000016933"/>
    </source>
</evidence>
<dbReference type="GO" id="GO:0016020">
    <property type="term" value="C:membrane"/>
    <property type="evidence" value="ECO:0007669"/>
    <property type="project" value="UniProtKB-SubCell"/>
</dbReference>
<sequence>MGWGFFGICNFYSWRLLEEIRGFTPLGVSAQYTPALICGPLAAGASGFRLTHTPVSFTIMVAIIALFLGQLITVTQPAKQIYWAQMFFVIVIVPLSEDVSLRAGTVIGSTSMQHEHQGLAASLIYTMVYYSISIALDITEDVEVHVKNHSATPEDMMFGIRCAWCTGVILAGCGVMLGALYFGRTLLREGWRVRYH</sequence>
<accession>N1PW82</accession>
<dbReference type="eggNOG" id="KOG0254">
    <property type="taxonomic scope" value="Eukaryota"/>
</dbReference>
<keyword evidence="3 5" id="KW-1133">Transmembrane helix</keyword>
<reference evidence="6 7" key="2">
    <citation type="journal article" date="2012" name="PLoS Pathog.">
        <title>Diverse lifestyles and strategies of plant pathogenesis encoded in the genomes of eighteen Dothideomycetes fungi.</title>
        <authorList>
            <person name="Ohm R.A."/>
            <person name="Feau N."/>
            <person name="Henrissat B."/>
            <person name="Schoch C.L."/>
            <person name="Horwitz B.A."/>
            <person name="Barry K.W."/>
            <person name="Condon B.J."/>
            <person name="Copeland A.C."/>
            <person name="Dhillon B."/>
            <person name="Glaser F."/>
            <person name="Hesse C.N."/>
            <person name="Kosti I."/>
            <person name="LaButti K."/>
            <person name="Lindquist E.A."/>
            <person name="Lucas S."/>
            <person name="Salamov A.A."/>
            <person name="Bradshaw R.E."/>
            <person name="Ciuffetti L."/>
            <person name="Hamelin R.C."/>
            <person name="Kema G.H.J."/>
            <person name="Lawrence C."/>
            <person name="Scott J.A."/>
            <person name="Spatafora J.W."/>
            <person name="Turgeon B.G."/>
            <person name="de Wit P.J.G.M."/>
            <person name="Zhong S."/>
            <person name="Goodwin S.B."/>
            <person name="Grigoriev I.V."/>
        </authorList>
    </citation>
    <scope>NUCLEOTIDE SEQUENCE [LARGE SCALE GENOMIC DNA]</scope>
    <source>
        <strain evidence="7">NZE10 / CBS 128990</strain>
    </source>
</reference>
<gene>
    <name evidence="6" type="ORF">DOTSEDRAFT_21397</name>
</gene>
<protein>
    <submittedName>
        <fullName evidence="6">Uncharacterized protein</fullName>
    </submittedName>
</protein>
<evidence type="ECO:0000256" key="5">
    <source>
        <dbReference type="SAM" id="Phobius"/>
    </source>
</evidence>
<keyword evidence="7" id="KW-1185">Reference proteome</keyword>
<dbReference type="OrthoDB" id="2428527at2759"/>
<evidence type="ECO:0000313" key="6">
    <source>
        <dbReference type="EMBL" id="EME47627.1"/>
    </source>
</evidence>
<name>N1PW82_DOTSN</name>
<evidence type="ECO:0000256" key="2">
    <source>
        <dbReference type="ARBA" id="ARBA00022692"/>
    </source>
</evidence>
<organism evidence="6 7">
    <name type="scientific">Dothistroma septosporum (strain NZE10 / CBS 128990)</name>
    <name type="common">Red band needle blight fungus</name>
    <name type="synonym">Mycosphaerella pini</name>
    <dbReference type="NCBI Taxonomy" id="675120"/>
    <lineage>
        <taxon>Eukaryota</taxon>
        <taxon>Fungi</taxon>
        <taxon>Dikarya</taxon>
        <taxon>Ascomycota</taxon>
        <taxon>Pezizomycotina</taxon>
        <taxon>Dothideomycetes</taxon>
        <taxon>Dothideomycetidae</taxon>
        <taxon>Mycosphaerellales</taxon>
        <taxon>Mycosphaerellaceae</taxon>
        <taxon>Dothistroma</taxon>
    </lineage>
</organism>
<dbReference type="EMBL" id="KB446536">
    <property type="protein sequence ID" value="EME47627.1"/>
    <property type="molecule type" value="Genomic_DNA"/>
</dbReference>
<dbReference type="PANTHER" id="PTHR42718">
    <property type="entry name" value="MAJOR FACILITATOR SUPERFAMILY MULTIDRUG TRANSPORTER MFSC"/>
    <property type="match status" value="1"/>
</dbReference>
<evidence type="ECO:0000256" key="3">
    <source>
        <dbReference type="ARBA" id="ARBA00022989"/>
    </source>
</evidence>
<dbReference type="HOGENOM" id="CLU_120080_0_0_1"/>
<keyword evidence="2 5" id="KW-0812">Transmembrane</keyword>
<keyword evidence="4 5" id="KW-0472">Membrane</keyword>
<reference evidence="7" key="1">
    <citation type="journal article" date="2012" name="PLoS Genet.">
        <title>The genomes of the fungal plant pathogens Cladosporium fulvum and Dothistroma septosporum reveal adaptation to different hosts and lifestyles but also signatures of common ancestry.</title>
        <authorList>
            <person name="de Wit P.J.G.M."/>
            <person name="van der Burgt A."/>
            <person name="Oekmen B."/>
            <person name="Stergiopoulos I."/>
            <person name="Abd-Elsalam K.A."/>
            <person name="Aerts A.L."/>
            <person name="Bahkali A.H."/>
            <person name="Beenen H.G."/>
            <person name="Chettri P."/>
            <person name="Cox M.P."/>
            <person name="Datema E."/>
            <person name="de Vries R.P."/>
            <person name="Dhillon B."/>
            <person name="Ganley A.R."/>
            <person name="Griffiths S.A."/>
            <person name="Guo Y."/>
            <person name="Hamelin R.C."/>
            <person name="Henrissat B."/>
            <person name="Kabir M.S."/>
            <person name="Jashni M.K."/>
            <person name="Kema G."/>
            <person name="Klaubauf S."/>
            <person name="Lapidus A."/>
            <person name="Levasseur A."/>
            <person name="Lindquist E."/>
            <person name="Mehrabi R."/>
            <person name="Ohm R.A."/>
            <person name="Owen T.J."/>
            <person name="Salamov A."/>
            <person name="Schwelm A."/>
            <person name="Schijlen E."/>
            <person name="Sun H."/>
            <person name="van den Burg H.A."/>
            <person name="van Ham R.C.H.J."/>
            <person name="Zhang S."/>
            <person name="Goodwin S.B."/>
            <person name="Grigoriev I.V."/>
            <person name="Collemare J."/>
            <person name="Bradshaw R.E."/>
        </authorList>
    </citation>
    <scope>NUCLEOTIDE SEQUENCE [LARGE SCALE GENOMIC DNA]</scope>
    <source>
        <strain evidence="7">NZE10 / CBS 128990</strain>
    </source>
</reference>
<feature type="transmembrane region" description="Helical" evidence="5">
    <location>
        <begin position="118"/>
        <end position="138"/>
    </location>
</feature>